<accession>A0A316UGQ2</accession>
<keyword evidence="2" id="KW-0732">Signal</keyword>
<feature type="chain" id="PRO_5016401631" evidence="2">
    <location>
        <begin position="22"/>
        <end position="787"/>
    </location>
</feature>
<feature type="region of interest" description="Disordered" evidence="1">
    <location>
        <begin position="210"/>
        <end position="265"/>
    </location>
</feature>
<name>A0A316UGQ2_9BASI</name>
<dbReference type="RefSeq" id="XP_025359041.1">
    <property type="nucleotide sequence ID" value="XM_025508591.1"/>
</dbReference>
<evidence type="ECO:0000256" key="2">
    <source>
        <dbReference type="SAM" id="SignalP"/>
    </source>
</evidence>
<feature type="signal peptide" evidence="2">
    <location>
        <begin position="1"/>
        <end position="21"/>
    </location>
</feature>
<evidence type="ECO:0000313" key="4">
    <source>
        <dbReference type="Proteomes" id="UP000245884"/>
    </source>
</evidence>
<evidence type="ECO:0000313" key="3">
    <source>
        <dbReference type="EMBL" id="PWN24429.1"/>
    </source>
</evidence>
<feature type="compositionally biased region" description="Polar residues" evidence="1">
    <location>
        <begin position="256"/>
        <end position="265"/>
    </location>
</feature>
<feature type="compositionally biased region" description="Basic and acidic residues" evidence="1">
    <location>
        <begin position="222"/>
        <end position="245"/>
    </location>
</feature>
<keyword evidence="4" id="KW-1185">Reference proteome</keyword>
<proteinExistence type="predicted"/>
<reference evidence="3 4" key="1">
    <citation type="journal article" date="2018" name="Mol. Biol. Evol.">
        <title>Broad Genomic Sampling Reveals a Smut Pathogenic Ancestry of the Fungal Clade Ustilaginomycotina.</title>
        <authorList>
            <person name="Kijpornyongpan T."/>
            <person name="Mondo S.J."/>
            <person name="Barry K."/>
            <person name="Sandor L."/>
            <person name="Lee J."/>
            <person name="Lipzen A."/>
            <person name="Pangilinan J."/>
            <person name="LaButti K."/>
            <person name="Hainaut M."/>
            <person name="Henrissat B."/>
            <person name="Grigoriev I.V."/>
            <person name="Spatafora J.W."/>
            <person name="Aime M.C."/>
        </authorList>
    </citation>
    <scope>NUCLEOTIDE SEQUENCE [LARGE SCALE GENOMIC DNA]</scope>
    <source>
        <strain evidence="3 4">MCA 5214</strain>
    </source>
</reference>
<dbReference type="Proteomes" id="UP000245884">
    <property type="component" value="Unassembled WGS sequence"/>
</dbReference>
<organism evidence="3 4">
    <name type="scientific">Jaminaea rosea</name>
    <dbReference type="NCBI Taxonomy" id="1569628"/>
    <lineage>
        <taxon>Eukaryota</taxon>
        <taxon>Fungi</taxon>
        <taxon>Dikarya</taxon>
        <taxon>Basidiomycota</taxon>
        <taxon>Ustilaginomycotina</taxon>
        <taxon>Exobasidiomycetes</taxon>
        <taxon>Microstromatales</taxon>
        <taxon>Microstromatales incertae sedis</taxon>
        <taxon>Jaminaea</taxon>
    </lineage>
</organism>
<evidence type="ECO:0000256" key="1">
    <source>
        <dbReference type="SAM" id="MobiDB-lite"/>
    </source>
</evidence>
<protein>
    <submittedName>
        <fullName evidence="3">Uncharacterized protein</fullName>
    </submittedName>
</protein>
<gene>
    <name evidence="3" type="ORF">BDZ90DRAFT_263272</name>
</gene>
<sequence>MLALLHLAVYLLTYLSAPANATHVNCTWAGPGPNGPRSYGYTTFCQADVHFTDDLHAEFRCKIALGTAKVADWGYLRKNVLEVATPCNGGGYGNKNDCSYASWGLCLRDEAGSAMSSTDCLFFGRFDDCEWPGEFLKASLPRKVTIWSSVFDTLVLSTPLDLPRHATVTTTSAPPDTFYIVRSGNGAKLPGCSAPSQDFTRQALTLNIAWHPPPHHHTKKAGQQDKPEAGQHHGQEAGREAGHEVGEEEEGDTSKTKPSVKTSRFTGRTDILGRYRLAVQSAPRNVWGNFVATERRYRKNWLAVTADYTQWRQHYGLHIFASVVGGNSTPCFDAPFPYKPDAGGRGVKDPLILGQHRRIRRAKEGLQVAIGTNNVGKYLLNLSLLRAAEHGYMCAWAMRIHGDGVLCSLGEEKDGSAHLFLPYDAQLDSAAVQGIHAHCQHTRQLRMILVKGEGNTVKSPLIFQISLLDKLELKSSAKTELRRPAPPIWSTFDEVERWAFDGVILMSGSGSLYWGDTIALVISSYAAAKATREKWRSAIGMEARAPSYHRDHFFSVAVAFYFTYAGDKPAISLGGKFVKARSNWGMRWCDARSGTWNNVDFSLVGSWVRTPLHGMVVVGNTLETVHCKLGLGDGVASTPPDFRVRKTPLRAAKGLKEETDGSAYCSGRAQITYYWKRKQRYIEMGFLHEEVTKLFGAPWPSPYNNRQIELRILGRGVTTPADLGMQVRVVDGAWHDKEGFVPGSALHWAIWEMRPSSAVRMQSRLGRHPRYFAHKSGISDQSAGLPS</sequence>
<dbReference type="GeneID" id="37030414"/>
<dbReference type="AlphaFoldDB" id="A0A316UGQ2"/>
<dbReference type="EMBL" id="KZ819681">
    <property type="protein sequence ID" value="PWN24429.1"/>
    <property type="molecule type" value="Genomic_DNA"/>
</dbReference>